<evidence type="ECO:0000313" key="10">
    <source>
        <dbReference type="EMBL" id="TQJ06422.1"/>
    </source>
</evidence>
<keyword evidence="5 7" id="KW-1133">Transmembrane helix</keyword>
<reference evidence="10 11" key="1">
    <citation type="submission" date="2019-06" db="EMBL/GenBank/DDBJ databases">
        <title>Sequencing the genomes of 1000 actinobacteria strains.</title>
        <authorList>
            <person name="Klenk H.-P."/>
        </authorList>
    </citation>
    <scope>NUCLEOTIDE SEQUENCE [LARGE SCALE GENOMIC DNA]</scope>
    <source>
        <strain evidence="10 11">DSM 17305</strain>
    </source>
</reference>
<dbReference type="InterPro" id="IPR003593">
    <property type="entry name" value="AAA+_ATPase"/>
</dbReference>
<dbReference type="OrthoDB" id="9806127at2"/>
<protein>
    <submittedName>
        <fullName evidence="10">ATP-binding cassette subfamily C protein</fullName>
    </submittedName>
</protein>
<evidence type="ECO:0000256" key="5">
    <source>
        <dbReference type="ARBA" id="ARBA00022989"/>
    </source>
</evidence>
<dbReference type="GO" id="GO:0005886">
    <property type="term" value="C:plasma membrane"/>
    <property type="evidence" value="ECO:0007669"/>
    <property type="project" value="UniProtKB-SubCell"/>
</dbReference>
<gene>
    <name evidence="10" type="ORF">FB475_6082</name>
</gene>
<evidence type="ECO:0000259" key="9">
    <source>
        <dbReference type="PROSITE" id="PS50929"/>
    </source>
</evidence>
<sequence>MRRELRFGVAALRRRPALLLAAWSVPEILPTMGYGLAVAHATDAFLGGRSAAGLGWLGGLVAAAALGAVGAGQVYRRLGDLVEPVRDELVRRVVGGALRRGVTGERTDGAVSRLNRQVEIVRDTYAGLILVIRNFLVTVVAVLSGLLSLAPVIALLVVPPFLLGFAASLGILGKAAHRVEASLAADEQLTTSAGTAFAGVRDITAAGAEDFTAAWVGEPIEAHATAERALAKVAALRMLCFALGGWLPLLLLLALGPWLAGRGVSTGTLLGGLTYVLLGLQPALSTVMSALGDSGLRYVVTLGRILDSGPPPEQPSLAAVPHGHQARLQKVSFAYGAHAEPVLHRLDLVVPEGDHLAVVGPSGIGKSTLAALICGLLPPTQGRIVLGRVPPGQLSTELLARTRVLIPQEAYVFSGTVAENVSYLAPDATAAQLERAISAVAAGALVARLGGLPATIHPAQLSAGERQLIALARAYLSPAPIAVLDEATCHLDPDAERCAEEAFAARPGTLIVIAHRISSALRARRILVLDGTEAALGRHSTLLRMSPLYRELLGHWQQPAQHEDDQIQPAS</sequence>
<comment type="subcellular location">
    <subcellularLocation>
        <location evidence="1">Cell membrane</location>
        <topology evidence="1">Multi-pass membrane protein</topology>
    </subcellularLocation>
</comment>
<evidence type="ECO:0000256" key="3">
    <source>
        <dbReference type="ARBA" id="ARBA00022741"/>
    </source>
</evidence>
<organism evidence="10 11">
    <name type="scientific">Kribbella jejuensis</name>
    <dbReference type="NCBI Taxonomy" id="236068"/>
    <lineage>
        <taxon>Bacteria</taxon>
        <taxon>Bacillati</taxon>
        <taxon>Actinomycetota</taxon>
        <taxon>Actinomycetes</taxon>
        <taxon>Propionibacteriales</taxon>
        <taxon>Kribbellaceae</taxon>
        <taxon>Kribbella</taxon>
    </lineage>
</organism>
<evidence type="ECO:0000256" key="6">
    <source>
        <dbReference type="ARBA" id="ARBA00023136"/>
    </source>
</evidence>
<feature type="transmembrane region" description="Helical" evidence="7">
    <location>
        <begin position="125"/>
        <end position="146"/>
    </location>
</feature>
<dbReference type="GO" id="GO:0140359">
    <property type="term" value="F:ABC-type transporter activity"/>
    <property type="evidence" value="ECO:0007669"/>
    <property type="project" value="InterPro"/>
</dbReference>
<keyword evidence="3" id="KW-0547">Nucleotide-binding</keyword>
<keyword evidence="11" id="KW-1185">Reference proteome</keyword>
<dbReference type="SMART" id="SM00382">
    <property type="entry name" value="AAA"/>
    <property type="match status" value="1"/>
</dbReference>
<dbReference type="PROSITE" id="PS50929">
    <property type="entry name" value="ABC_TM1F"/>
    <property type="match status" value="1"/>
</dbReference>
<dbReference type="RefSeq" id="WP_141860683.1">
    <property type="nucleotide sequence ID" value="NZ_BAAAKA010000014.1"/>
</dbReference>
<dbReference type="PANTHER" id="PTHR24221">
    <property type="entry name" value="ATP-BINDING CASSETTE SUB-FAMILY B"/>
    <property type="match status" value="1"/>
</dbReference>
<feature type="transmembrane region" description="Helical" evidence="7">
    <location>
        <begin position="238"/>
        <end position="260"/>
    </location>
</feature>
<dbReference type="InterPro" id="IPR017871">
    <property type="entry name" value="ABC_transporter-like_CS"/>
</dbReference>
<evidence type="ECO:0000256" key="4">
    <source>
        <dbReference type="ARBA" id="ARBA00022840"/>
    </source>
</evidence>
<dbReference type="GO" id="GO:0005524">
    <property type="term" value="F:ATP binding"/>
    <property type="evidence" value="ECO:0007669"/>
    <property type="project" value="UniProtKB-KW"/>
</dbReference>
<dbReference type="Gene3D" id="3.40.50.300">
    <property type="entry name" value="P-loop containing nucleotide triphosphate hydrolases"/>
    <property type="match status" value="1"/>
</dbReference>
<keyword evidence="6 7" id="KW-0472">Membrane</keyword>
<comment type="caution">
    <text evidence="10">The sequence shown here is derived from an EMBL/GenBank/DDBJ whole genome shotgun (WGS) entry which is preliminary data.</text>
</comment>
<feature type="transmembrane region" description="Helical" evidence="7">
    <location>
        <begin position="152"/>
        <end position="172"/>
    </location>
</feature>
<dbReference type="InterPro" id="IPR003439">
    <property type="entry name" value="ABC_transporter-like_ATP-bd"/>
</dbReference>
<evidence type="ECO:0000259" key="8">
    <source>
        <dbReference type="PROSITE" id="PS50893"/>
    </source>
</evidence>
<evidence type="ECO:0000256" key="2">
    <source>
        <dbReference type="ARBA" id="ARBA00022692"/>
    </source>
</evidence>
<evidence type="ECO:0000313" key="11">
    <source>
        <dbReference type="Proteomes" id="UP000316298"/>
    </source>
</evidence>
<dbReference type="CDD" id="cd03228">
    <property type="entry name" value="ABCC_MRP_Like"/>
    <property type="match status" value="1"/>
</dbReference>
<dbReference type="InterPro" id="IPR036640">
    <property type="entry name" value="ABC1_TM_sf"/>
</dbReference>
<dbReference type="PROSITE" id="PS50893">
    <property type="entry name" value="ABC_TRANSPORTER_2"/>
    <property type="match status" value="1"/>
</dbReference>
<proteinExistence type="predicted"/>
<accession>A0A542DTL6</accession>
<feature type="domain" description="ABC transporter" evidence="8">
    <location>
        <begin position="326"/>
        <end position="556"/>
    </location>
</feature>
<dbReference type="Proteomes" id="UP000316298">
    <property type="component" value="Unassembled WGS sequence"/>
</dbReference>
<dbReference type="Gene3D" id="1.20.1560.10">
    <property type="entry name" value="ABC transporter type 1, transmembrane domain"/>
    <property type="match status" value="1"/>
</dbReference>
<dbReference type="InterPro" id="IPR011527">
    <property type="entry name" value="ABC1_TM_dom"/>
</dbReference>
<name>A0A542DTL6_9ACTN</name>
<dbReference type="Pfam" id="PF00005">
    <property type="entry name" value="ABC_tran"/>
    <property type="match status" value="1"/>
</dbReference>
<dbReference type="PROSITE" id="PS00211">
    <property type="entry name" value="ABC_TRANSPORTER_1"/>
    <property type="match status" value="1"/>
</dbReference>
<dbReference type="InterPro" id="IPR039421">
    <property type="entry name" value="Type_1_exporter"/>
</dbReference>
<feature type="transmembrane region" description="Helical" evidence="7">
    <location>
        <begin position="51"/>
        <end position="71"/>
    </location>
</feature>
<dbReference type="GO" id="GO:0034040">
    <property type="term" value="F:ATPase-coupled lipid transmembrane transporter activity"/>
    <property type="evidence" value="ECO:0007669"/>
    <property type="project" value="TreeGrafter"/>
</dbReference>
<dbReference type="PANTHER" id="PTHR24221:SF654">
    <property type="entry name" value="ATP-BINDING CASSETTE SUB-FAMILY B MEMBER 6"/>
    <property type="match status" value="1"/>
</dbReference>
<dbReference type="SUPFAM" id="SSF52540">
    <property type="entry name" value="P-loop containing nucleoside triphosphate hydrolases"/>
    <property type="match status" value="1"/>
</dbReference>
<dbReference type="EMBL" id="VFMM01000003">
    <property type="protein sequence ID" value="TQJ06422.1"/>
    <property type="molecule type" value="Genomic_DNA"/>
</dbReference>
<feature type="domain" description="ABC transmembrane type-1" evidence="9">
    <location>
        <begin position="31"/>
        <end position="282"/>
    </location>
</feature>
<dbReference type="AlphaFoldDB" id="A0A542DTL6"/>
<evidence type="ECO:0000256" key="1">
    <source>
        <dbReference type="ARBA" id="ARBA00004651"/>
    </source>
</evidence>
<keyword evidence="2 7" id="KW-0812">Transmembrane</keyword>
<dbReference type="InterPro" id="IPR027417">
    <property type="entry name" value="P-loop_NTPase"/>
</dbReference>
<dbReference type="GO" id="GO:0016887">
    <property type="term" value="F:ATP hydrolysis activity"/>
    <property type="evidence" value="ECO:0007669"/>
    <property type="project" value="InterPro"/>
</dbReference>
<dbReference type="SUPFAM" id="SSF90123">
    <property type="entry name" value="ABC transporter transmembrane region"/>
    <property type="match status" value="1"/>
</dbReference>
<keyword evidence="4 10" id="KW-0067">ATP-binding</keyword>
<evidence type="ECO:0000256" key="7">
    <source>
        <dbReference type="SAM" id="Phobius"/>
    </source>
</evidence>